<gene>
    <name evidence="2" type="ORF">ACELLULO517_15320</name>
</gene>
<dbReference type="RefSeq" id="WP_227308288.1">
    <property type="nucleotide sequence ID" value="NZ_JAESVA010000005.1"/>
</dbReference>
<keyword evidence="3" id="KW-1185">Reference proteome</keyword>
<dbReference type="InterPro" id="IPR052514">
    <property type="entry name" value="SAM-dependent_MTase"/>
</dbReference>
<evidence type="ECO:0000259" key="1">
    <source>
        <dbReference type="Pfam" id="PF05050"/>
    </source>
</evidence>
<sequence length="105" mass="12185">MEWIGQDLLQDARSTRIKCITLDSLELPRVDFLKIDVEGMELEVLQGAMKYMAMRPIVYVEHTKVGRDKLQAFFEQFGYVMFAQGMNMVAIHPEDPVYQDITIVK</sequence>
<evidence type="ECO:0000313" key="3">
    <source>
        <dbReference type="Proteomes" id="UP000721844"/>
    </source>
</evidence>
<dbReference type="Pfam" id="PF05050">
    <property type="entry name" value="Methyltransf_21"/>
    <property type="match status" value="1"/>
</dbReference>
<reference evidence="2 3" key="1">
    <citation type="journal article" date="2021" name="Microorganisms">
        <title>Acidisoma silvae sp. nov. and Acidisomacellulosilytica sp. nov., Two Acidophilic Bacteria Isolated from Decaying Wood, Hydrolyzing Cellulose and Producing Poly-3-hydroxybutyrate.</title>
        <authorList>
            <person name="Mieszkin S."/>
            <person name="Pouder E."/>
            <person name="Uroz S."/>
            <person name="Simon-Colin C."/>
            <person name="Alain K."/>
        </authorList>
    </citation>
    <scope>NUCLEOTIDE SEQUENCE [LARGE SCALE GENOMIC DNA]</scope>
    <source>
        <strain evidence="2 3">HW T5.17</strain>
    </source>
</reference>
<keyword evidence="2" id="KW-0489">Methyltransferase</keyword>
<dbReference type="Gene3D" id="3.40.50.150">
    <property type="entry name" value="Vaccinia Virus protein VP39"/>
    <property type="match status" value="1"/>
</dbReference>
<name>A0A963Z4I5_9PROT</name>
<dbReference type="AlphaFoldDB" id="A0A963Z4I5"/>
<dbReference type="Proteomes" id="UP000721844">
    <property type="component" value="Unassembled WGS sequence"/>
</dbReference>
<dbReference type="InterPro" id="IPR006342">
    <property type="entry name" value="FkbM_mtfrase"/>
</dbReference>
<organism evidence="2 3">
    <name type="scientific">Acidisoma cellulosilyticum</name>
    <dbReference type="NCBI Taxonomy" id="2802395"/>
    <lineage>
        <taxon>Bacteria</taxon>
        <taxon>Pseudomonadati</taxon>
        <taxon>Pseudomonadota</taxon>
        <taxon>Alphaproteobacteria</taxon>
        <taxon>Acetobacterales</taxon>
        <taxon>Acidocellaceae</taxon>
        <taxon>Acidisoma</taxon>
    </lineage>
</organism>
<proteinExistence type="predicted"/>
<dbReference type="EMBL" id="JAESVA010000005">
    <property type="protein sequence ID" value="MCB8881618.1"/>
    <property type="molecule type" value="Genomic_DNA"/>
</dbReference>
<dbReference type="PANTHER" id="PTHR34203:SF15">
    <property type="entry name" value="SLL1173 PROTEIN"/>
    <property type="match status" value="1"/>
</dbReference>
<protein>
    <submittedName>
        <fullName evidence="2">FkbM family methyltransferase</fullName>
    </submittedName>
</protein>
<dbReference type="GO" id="GO:0008168">
    <property type="term" value="F:methyltransferase activity"/>
    <property type="evidence" value="ECO:0007669"/>
    <property type="project" value="UniProtKB-KW"/>
</dbReference>
<evidence type="ECO:0000313" key="2">
    <source>
        <dbReference type="EMBL" id="MCB8881618.1"/>
    </source>
</evidence>
<comment type="caution">
    <text evidence="2">The sequence shown here is derived from an EMBL/GenBank/DDBJ whole genome shotgun (WGS) entry which is preliminary data.</text>
</comment>
<keyword evidence="2" id="KW-0808">Transferase</keyword>
<dbReference type="InterPro" id="IPR029063">
    <property type="entry name" value="SAM-dependent_MTases_sf"/>
</dbReference>
<accession>A0A963Z4I5</accession>
<dbReference type="PANTHER" id="PTHR34203">
    <property type="entry name" value="METHYLTRANSFERASE, FKBM FAMILY PROTEIN"/>
    <property type="match status" value="1"/>
</dbReference>
<dbReference type="SUPFAM" id="SSF53335">
    <property type="entry name" value="S-adenosyl-L-methionine-dependent methyltransferases"/>
    <property type="match status" value="1"/>
</dbReference>
<dbReference type="GO" id="GO:0032259">
    <property type="term" value="P:methylation"/>
    <property type="evidence" value="ECO:0007669"/>
    <property type="project" value="UniProtKB-KW"/>
</dbReference>
<feature type="domain" description="Methyltransferase FkbM" evidence="1">
    <location>
        <begin position="12"/>
        <end position="79"/>
    </location>
</feature>